<feature type="domain" description="CheW-like" evidence="16">
    <location>
        <begin position="1111"/>
        <end position="1236"/>
    </location>
</feature>
<evidence type="ECO:0000256" key="5">
    <source>
        <dbReference type="ARBA" id="ARBA00022490"/>
    </source>
</evidence>
<keyword evidence="8" id="KW-0808">Transferase</keyword>
<protein>
    <recommendedName>
        <fullName evidence="4">Chemotaxis protein CheA</fullName>
        <ecNumber evidence="3">2.7.13.3</ecNumber>
    </recommendedName>
</protein>
<evidence type="ECO:0000313" key="18">
    <source>
        <dbReference type="EMBL" id="UTF54073.1"/>
    </source>
</evidence>
<dbReference type="Pfam" id="PF07194">
    <property type="entry name" value="P2"/>
    <property type="match status" value="1"/>
</dbReference>
<evidence type="ECO:0000313" key="19">
    <source>
        <dbReference type="Proteomes" id="UP001056855"/>
    </source>
</evidence>
<feature type="compositionally biased region" description="Low complexity" evidence="14">
    <location>
        <begin position="348"/>
        <end position="359"/>
    </location>
</feature>
<dbReference type="SMART" id="SM00387">
    <property type="entry name" value="HATPase_c"/>
    <property type="match status" value="1"/>
</dbReference>
<dbReference type="GeneID" id="73288769"/>
<dbReference type="InterPro" id="IPR004105">
    <property type="entry name" value="CheA-like_dim"/>
</dbReference>
<dbReference type="SUPFAM" id="SSF55052">
    <property type="entry name" value="CheY-binding domain of CheA"/>
    <property type="match status" value="1"/>
</dbReference>
<dbReference type="PROSITE" id="PS50894">
    <property type="entry name" value="HPT"/>
    <property type="match status" value="1"/>
</dbReference>
<dbReference type="CDD" id="cd00088">
    <property type="entry name" value="HPT"/>
    <property type="match status" value="1"/>
</dbReference>
<dbReference type="Proteomes" id="UP001056855">
    <property type="component" value="Chromosome"/>
</dbReference>
<dbReference type="InterPro" id="IPR004358">
    <property type="entry name" value="Sig_transdc_His_kin-like_C"/>
</dbReference>
<dbReference type="InterPro" id="IPR003594">
    <property type="entry name" value="HATPase_dom"/>
</dbReference>
<sequence>MSEYWTDFAQESDEQITELNNSLLTLERDPDDDDAMEAIFRTAHTLKGNCGAMGLARASDLAHAIEEVLDAVRRDDLEITPEVMDAIFDGVDELEAMLEEAPPNGEIDRDPAAEIETLRSFLDGSTTRTSEDVSTPTDAEIDDILARFDPPQDADHDAFLVRLAITDDPRVNNGQLVVEALVDAFDLVGTAPSREAIENGEYGTAFDAVFGSAVGKDAISAALEPVVAVDAFEIVEVTDRLVSSSDTPGLGANAVDAVDESLTADDVEGLSSTDAQNLSVDELLEEFDEFDDLDAMVEEVEGEDLDAFDEMGDAGSFDDLLGESASADAPPEGDADDSEAESGPTDRAIAAESADAESASGGGVDDREEVADADDADDADDASAVFAELKNEVEMVGFDELQDELEELEFDEFDSDDEVDMDELLGDDVDVDDNSFLEVEDEFGAEFDEEFDDVDLGSDAEETSDEGVERTDADSEVAAAKSSDLDDAPVELSSDVGVESDAEAQSDEETETGTETGSTPAGADDSIVPTDDDFEAFAFDDADLDLDADDSAAEQPVEASDTDSLEPRATDAEGADELEEADVAALDGVDFGETDDGTDDSESSFGDDSAVDDSGTDRDVEGVALEDEDLDLEDEEMSLEDDALGLEDEDLDLENDLGLESIDRDEVEDDFAVDFGFDPVDDSALEDEQDVSLDDSALEADVDVDEDHDHDLDGDLETPDDTAFVGDQPAPTAFDVDADADDAYAFEDDGGLEASAMDADDLEDFDDFDTLDDLGDADDLGDPDDLDVEAVDSAPGDGIAAGADASSTAAFGAAENRDGGDATAAESNRVYEDVPTMPIPDVGVPETDEEADSESNAEQAQSIRVDIDQVDTLLNLVEGLVTARVRLRHTIEQDDDPKTLRRELDDLDDITAELQDTVMDVRLVPLETVANRLPRTVRDIARDQDKAVTFETEGESVELDRSILDRIGDPLIHLVRNAVDHGIEAPSVREEVGKPREGTVRLTAERARDRVQIRIHDDGRGLDAEELREAAVDADVLAADEAADLDDDEVYDLVFHPGLSTATEVTDVSGRGVGMDVVKRTIEDLDGTVSVDSDPGEGTTITMELPVTVAIADVLFFEIGGEEFGVPIKAVQDIDDARTVETVDGNPVIPSSDSPVPVVELAERLETPESSDPDDGMVIRIRDDVRSVALHCDVVHGQQEVVIKPFEGFMGGLPGLSGATVRGRGEVVTILDVNTL</sequence>
<dbReference type="GO" id="GO:0005524">
    <property type="term" value="F:ATP binding"/>
    <property type="evidence" value="ECO:0007669"/>
    <property type="project" value="UniProtKB-KW"/>
</dbReference>
<dbReference type="InterPro" id="IPR010808">
    <property type="entry name" value="CheA_P2-bd"/>
</dbReference>
<gene>
    <name evidence="18" type="ORF">NGM29_01945</name>
</gene>
<feature type="compositionally biased region" description="Acidic residues" evidence="14">
    <location>
        <begin position="331"/>
        <end position="340"/>
    </location>
</feature>
<dbReference type="FunFam" id="3.30.565.10:FF:000016">
    <property type="entry name" value="Chemotaxis protein CheA, putative"/>
    <property type="match status" value="1"/>
</dbReference>
<dbReference type="InterPro" id="IPR036890">
    <property type="entry name" value="HATPase_C_sf"/>
</dbReference>
<dbReference type="GO" id="GO:0000155">
    <property type="term" value="F:phosphorelay sensor kinase activity"/>
    <property type="evidence" value="ECO:0007669"/>
    <property type="project" value="InterPro"/>
</dbReference>
<feature type="region of interest" description="Disordered" evidence="14">
    <location>
        <begin position="701"/>
        <end position="735"/>
    </location>
</feature>
<evidence type="ECO:0000256" key="3">
    <source>
        <dbReference type="ARBA" id="ARBA00012438"/>
    </source>
</evidence>
<dbReference type="Pfam" id="PF01584">
    <property type="entry name" value="CheW"/>
    <property type="match status" value="1"/>
</dbReference>
<dbReference type="InterPro" id="IPR051315">
    <property type="entry name" value="Bact_Chemotaxis_CheA"/>
</dbReference>
<dbReference type="Pfam" id="PF02518">
    <property type="entry name" value="HATPase_c"/>
    <property type="match status" value="1"/>
</dbReference>
<dbReference type="InterPro" id="IPR036641">
    <property type="entry name" value="HPT_dom_sf"/>
</dbReference>
<dbReference type="SUPFAM" id="SSF50341">
    <property type="entry name" value="CheW-like"/>
    <property type="match status" value="1"/>
</dbReference>
<feature type="region of interest" description="Disordered" evidence="14">
    <location>
        <begin position="442"/>
        <end position="651"/>
    </location>
</feature>
<feature type="compositionally biased region" description="Low complexity" evidence="14">
    <location>
        <begin position="792"/>
        <end position="803"/>
    </location>
</feature>
<dbReference type="EC" id="2.7.13.3" evidence="3"/>
<dbReference type="Pfam" id="PF01627">
    <property type="entry name" value="Hpt"/>
    <property type="match status" value="1"/>
</dbReference>
<dbReference type="PANTHER" id="PTHR43395:SF10">
    <property type="entry name" value="CHEMOTAXIS PROTEIN CHEA"/>
    <property type="match status" value="1"/>
</dbReference>
<evidence type="ECO:0000256" key="6">
    <source>
        <dbReference type="ARBA" id="ARBA00022500"/>
    </source>
</evidence>
<dbReference type="SMART" id="SM01231">
    <property type="entry name" value="H-kinase_dim"/>
    <property type="match status" value="1"/>
</dbReference>
<dbReference type="Gene3D" id="1.20.120.160">
    <property type="entry name" value="HPT domain"/>
    <property type="match status" value="1"/>
</dbReference>
<feature type="region of interest" description="Disordered" evidence="14">
    <location>
        <begin position="767"/>
        <end position="803"/>
    </location>
</feature>
<evidence type="ECO:0000256" key="10">
    <source>
        <dbReference type="ARBA" id="ARBA00022777"/>
    </source>
</evidence>
<feature type="compositionally biased region" description="Acidic residues" evidence="14">
    <location>
        <begin position="573"/>
        <end position="582"/>
    </location>
</feature>
<dbReference type="SMART" id="SM00073">
    <property type="entry name" value="HPT"/>
    <property type="match status" value="1"/>
</dbReference>
<dbReference type="SUPFAM" id="SSF47384">
    <property type="entry name" value="Homodimeric domain of signal transducing histidine kinase"/>
    <property type="match status" value="1"/>
</dbReference>
<feature type="compositionally biased region" description="Acidic residues" evidence="14">
    <location>
        <begin position="530"/>
        <end position="552"/>
    </location>
</feature>
<dbReference type="KEGG" id="sawl:NGM29_01945"/>
<evidence type="ECO:0000256" key="2">
    <source>
        <dbReference type="ARBA" id="ARBA00004496"/>
    </source>
</evidence>
<dbReference type="Gene3D" id="2.30.30.40">
    <property type="entry name" value="SH3 Domains"/>
    <property type="match status" value="1"/>
</dbReference>
<evidence type="ECO:0000256" key="9">
    <source>
        <dbReference type="ARBA" id="ARBA00022741"/>
    </source>
</evidence>
<evidence type="ECO:0000256" key="8">
    <source>
        <dbReference type="ARBA" id="ARBA00022679"/>
    </source>
</evidence>
<dbReference type="GO" id="GO:0005737">
    <property type="term" value="C:cytoplasm"/>
    <property type="evidence" value="ECO:0007669"/>
    <property type="project" value="UniProtKB-SubCell"/>
</dbReference>
<keyword evidence="12" id="KW-0902">Two-component regulatory system</keyword>
<evidence type="ECO:0000256" key="11">
    <source>
        <dbReference type="ARBA" id="ARBA00022840"/>
    </source>
</evidence>
<dbReference type="Pfam" id="PF02895">
    <property type="entry name" value="H-kinase_dim"/>
    <property type="match status" value="1"/>
</dbReference>
<dbReference type="PROSITE" id="PS50851">
    <property type="entry name" value="CHEW"/>
    <property type="match status" value="1"/>
</dbReference>
<evidence type="ECO:0000259" key="16">
    <source>
        <dbReference type="PROSITE" id="PS50851"/>
    </source>
</evidence>
<evidence type="ECO:0000259" key="15">
    <source>
        <dbReference type="PROSITE" id="PS50109"/>
    </source>
</evidence>
<evidence type="ECO:0000259" key="17">
    <source>
        <dbReference type="PROSITE" id="PS50894"/>
    </source>
</evidence>
<dbReference type="PRINTS" id="PR00344">
    <property type="entry name" value="BCTRLSENSOR"/>
</dbReference>
<keyword evidence="19" id="KW-1185">Reference proteome</keyword>
<comment type="subcellular location">
    <subcellularLocation>
        <location evidence="2">Cytoplasm</location>
    </subcellularLocation>
</comment>
<feature type="compositionally biased region" description="Acidic residues" evidence="14">
    <location>
        <begin position="498"/>
        <end position="512"/>
    </location>
</feature>
<dbReference type="InterPro" id="IPR037006">
    <property type="entry name" value="CheA-like_homodim_sf"/>
</dbReference>
<evidence type="ECO:0000256" key="13">
    <source>
        <dbReference type="PROSITE-ProRule" id="PRU00110"/>
    </source>
</evidence>
<evidence type="ECO:0000256" key="12">
    <source>
        <dbReference type="ARBA" id="ARBA00023012"/>
    </source>
</evidence>
<proteinExistence type="predicted"/>
<dbReference type="PROSITE" id="PS50109">
    <property type="entry name" value="HIS_KIN"/>
    <property type="match status" value="1"/>
</dbReference>
<dbReference type="GO" id="GO:0006935">
    <property type="term" value="P:chemotaxis"/>
    <property type="evidence" value="ECO:0007669"/>
    <property type="project" value="UniProtKB-KW"/>
</dbReference>
<feature type="compositionally biased region" description="Acidic residues" evidence="14">
    <location>
        <begin position="590"/>
        <end position="602"/>
    </location>
</feature>
<feature type="modified residue" description="Phosphohistidine" evidence="13">
    <location>
        <position position="44"/>
    </location>
</feature>
<keyword evidence="7 13" id="KW-0597">Phosphoprotein</keyword>
<keyword evidence="10" id="KW-0418">Kinase</keyword>
<keyword evidence="11" id="KW-0067">ATP-binding</keyword>
<name>A0A9E7SXF2_9EURY</name>
<feature type="compositionally biased region" description="Acidic residues" evidence="14">
    <location>
        <begin position="767"/>
        <end position="790"/>
    </location>
</feature>
<dbReference type="SUPFAM" id="SSF47226">
    <property type="entry name" value="Histidine-containing phosphotransfer domain, HPT domain"/>
    <property type="match status" value="1"/>
</dbReference>
<organism evidence="18 19">
    <name type="scientific">Natronosalvus rutilus</name>
    <dbReference type="NCBI Taxonomy" id="2953753"/>
    <lineage>
        <taxon>Archaea</taxon>
        <taxon>Methanobacteriati</taxon>
        <taxon>Methanobacteriota</taxon>
        <taxon>Stenosarchaea group</taxon>
        <taxon>Halobacteria</taxon>
        <taxon>Halobacteriales</taxon>
        <taxon>Natrialbaceae</taxon>
        <taxon>Natronosalvus</taxon>
    </lineage>
</organism>
<feature type="compositionally biased region" description="Acidic residues" evidence="14">
    <location>
        <begin position="366"/>
        <end position="381"/>
    </location>
</feature>
<reference evidence="18" key="1">
    <citation type="submission" date="2022-06" db="EMBL/GenBank/DDBJ databases">
        <title>Diverse halophilic archaea isolated from saline environments.</title>
        <authorList>
            <person name="Cui H.-L."/>
        </authorList>
    </citation>
    <scope>NUCLEOTIDE SEQUENCE</scope>
    <source>
        <strain evidence="18">WLHS1</strain>
    </source>
</reference>
<accession>A0A9E7SXF2</accession>
<dbReference type="InterPro" id="IPR005467">
    <property type="entry name" value="His_kinase_dom"/>
</dbReference>
<feature type="compositionally biased region" description="Acidic residues" evidence="14">
    <location>
        <begin position="442"/>
        <end position="466"/>
    </location>
</feature>
<feature type="domain" description="Histidine kinase" evidence="15">
    <location>
        <begin position="858"/>
        <end position="1109"/>
    </location>
</feature>
<dbReference type="SMART" id="SM00260">
    <property type="entry name" value="CheW"/>
    <property type="match status" value="1"/>
</dbReference>
<feature type="region of interest" description="Disordered" evidence="14">
    <location>
        <begin position="309"/>
        <end position="382"/>
    </location>
</feature>
<keyword evidence="5" id="KW-0963">Cytoplasm</keyword>
<dbReference type="Gene3D" id="3.30.565.10">
    <property type="entry name" value="Histidine kinase-like ATPase, C-terminal domain"/>
    <property type="match status" value="1"/>
</dbReference>
<dbReference type="PANTHER" id="PTHR43395">
    <property type="entry name" value="SENSOR HISTIDINE KINASE CHEA"/>
    <property type="match status" value="1"/>
</dbReference>
<evidence type="ECO:0000256" key="14">
    <source>
        <dbReference type="SAM" id="MobiDB-lite"/>
    </source>
</evidence>
<evidence type="ECO:0000256" key="1">
    <source>
        <dbReference type="ARBA" id="ARBA00000085"/>
    </source>
</evidence>
<comment type="catalytic activity">
    <reaction evidence="1">
        <text>ATP + protein L-histidine = ADP + protein N-phospho-L-histidine.</text>
        <dbReference type="EC" id="2.7.13.3"/>
    </reaction>
</comment>
<dbReference type="SUPFAM" id="SSF55874">
    <property type="entry name" value="ATPase domain of HSP90 chaperone/DNA topoisomerase II/histidine kinase"/>
    <property type="match status" value="1"/>
</dbReference>
<dbReference type="InterPro" id="IPR002545">
    <property type="entry name" value="CheW-lke_dom"/>
</dbReference>
<dbReference type="EMBL" id="CP100355">
    <property type="protein sequence ID" value="UTF54073.1"/>
    <property type="molecule type" value="Genomic_DNA"/>
</dbReference>
<feature type="domain" description="HPt" evidence="17">
    <location>
        <begin position="1"/>
        <end position="101"/>
    </location>
</feature>
<dbReference type="InterPro" id="IPR036097">
    <property type="entry name" value="HisK_dim/P_sf"/>
</dbReference>
<keyword evidence="6" id="KW-0145">Chemotaxis</keyword>
<keyword evidence="9" id="KW-0547">Nucleotide-binding</keyword>
<dbReference type="InterPro" id="IPR036061">
    <property type="entry name" value="CheW-like_dom_sf"/>
</dbReference>
<dbReference type="AlphaFoldDB" id="A0A9E7SXF2"/>
<dbReference type="Gene3D" id="1.10.287.560">
    <property type="entry name" value="Histidine kinase CheA-like, homodimeric domain"/>
    <property type="match status" value="1"/>
</dbReference>
<dbReference type="RefSeq" id="WP_254158581.1">
    <property type="nucleotide sequence ID" value="NZ_CP100355.1"/>
</dbReference>
<feature type="compositionally biased region" description="Acidic residues" evidence="14">
    <location>
        <begin position="624"/>
        <end position="651"/>
    </location>
</feature>
<dbReference type="InterPro" id="IPR008207">
    <property type="entry name" value="Sig_transdc_His_kin_Hpt_dom"/>
</dbReference>
<evidence type="ECO:0000256" key="7">
    <source>
        <dbReference type="ARBA" id="ARBA00022553"/>
    </source>
</evidence>
<dbReference type="InterPro" id="IPR035891">
    <property type="entry name" value="CheY-binding_CheA"/>
</dbReference>
<evidence type="ECO:0000256" key="4">
    <source>
        <dbReference type="ARBA" id="ARBA00021495"/>
    </source>
</evidence>